<accession>A0A2P2QRT9</accession>
<organism evidence="1">
    <name type="scientific">Rhizophora mucronata</name>
    <name type="common">Asiatic mangrove</name>
    <dbReference type="NCBI Taxonomy" id="61149"/>
    <lineage>
        <taxon>Eukaryota</taxon>
        <taxon>Viridiplantae</taxon>
        <taxon>Streptophyta</taxon>
        <taxon>Embryophyta</taxon>
        <taxon>Tracheophyta</taxon>
        <taxon>Spermatophyta</taxon>
        <taxon>Magnoliopsida</taxon>
        <taxon>eudicotyledons</taxon>
        <taxon>Gunneridae</taxon>
        <taxon>Pentapetalae</taxon>
        <taxon>rosids</taxon>
        <taxon>fabids</taxon>
        <taxon>Malpighiales</taxon>
        <taxon>Rhizophoraceae</taxon>
        <taxon>Rhizophora</taxon>
    </lineage>
</organism>
<name>A0A2P2QRT9_RHIMU</name>
<reference evidence="1" key="1">
    <citation type="submission" date="2018-02" db="EMBL/GenBank/DDBJ databases">
        <title>Rhizophora mucronata_Transcriptome.</title>
        <authorList>
            <person name="Meera S.P."/>
            <person name="Sreeshan A."/>
            <person name="Augustine A."/>
        </authorList>
    </citation>
    <scope>NUCLEOTIDE SEQUENCE</scope>
    <source>
        <tissue evidence="1">Leaf</tissue>
    </source>
</reference>
<evidence type="ECO:0000313" key="1">
    <source>
        <dbReference type="EMBL" id="MBX69693.1"/>
    </source>
</evidence>
<sequence>MVSMVSIKTLALAHASRSLDLSGSYMLAAARK</sequence>
<dbReference type="AlphaFoldDB" id="A0A2P2QRT9"/>
<proteinExistence type="predicted"/>
<dbReference type="EMBL" id="GGEC01089209">
    <property type="protein sequence ID" value="MBX69693.1"/>
    <property type="molecule type" value="Transcribed_RNA"/>
</dbReference>
<protein>
    <submittedName>
        <fullName evidence="1">Uncharacterized protein</fullName>
    </submittedName>
</protein>